<organism evidence="5 6">
    <name type="scientific">Pseudorhodoplanes sinuspersici</name>
    <dbReference type="NCBI Taxonomy" id="1235591"/>
    <lineage>
        <taxon>Bacteria</taxon>
        <taxon>Pseudomonadati</taxon>
        <taxon>Pseudomonadota</taxon>
        <taxon>Alphaproteobacteria</taxon>
        <taxon>Hyphomicrobiales</taxon>
        <taxon>Pseudorhodoplanes</taxon>
    </lineage>
</organism>
<dbReference type="Pfam" id="PF00753">
    <property type="entry name" value="Lactamase_B"/>
    <property type="match status" value="1"/>
</dbReference>
<dbReference type="Gene3D" id="3.60.15.10">
    <property type="entry name" value="Ribonuclease Z/Hydroxyacylglutathione hydrolase-like"/>
    <property type="match status" value="1"/>
</dbReference>
<dbReference type="PANTHER" id="PTHR42978:SF6">
    <property type="entry name" value="QUORUM-QUENCHING LACTONASE YTNP-RELATED"/>
    <property type="match status" value="1"/>
</dbReference>
<dbReference type="EMBL" id="CP021112">
    <property type="protein sequence ID" value="ARQ02389.1"/>
    <property type="molecule type" value="Genomic_DNA"/>
</dbReference>
<dbReference type="RefSeq" id="WP_086090820.1">
    <property type="nucleotide sequence ID" value="NZ_CP021112.1"/>
</dbReference>
<dbReference type="InterPro" id="IPR051013">
    <property type="entry name" value="MBL_superfamily_lactonases"/>
</dbReference>
<reference evidence="5 6" key="1">
    <citation type="submission" date="2017-05" db="EMBL/GenBank/DDBJ databases">
        <title>Full genome sequence of Pseudorhodoplanes sinuspersici.</title>
        <authorList>
            <person name="Dastgheib S.M.M."/>
            <person name="Shavandi M."/>
            <person name="Tirandaz H."/>
        </authorList>
    </citation>
    <scope>NUCLEOTIDE SEQUENCE [LARGE SCALE GENOMIC DNA]</scope>
    <source>
        <strain evidence="5 6">RIPI110</strain>
    </source>
</reference>
<dbReference type="SUPFAM" id="SSF56281">
    <property type="entry name" value="Metallo-hydrolase/oxidoreductase"/>
    <property type="match status" value="1"/>
</dbReference>
<accession>A0A1W6ZY99</accession>
<gene>
    <name evidence="5" type="ORF">CAK95_27235</name>
</gene>
<proteinExistence type="inferred from homology"/>
<dbReference type="STRING" id="1235591.CAK95_27235"/>
<dbReference type="InterPro" id="IPR036866">
    <property type="entry name" value="RibonucZ/Hydroxyglut_hydro"/>
</dbReference>
<keyword evidence="2" id="KW-0479">Metal-binding</keyword>
<protein>
    <submittedName>
        <fullName evidence="5">Uncharacterized protein</fullName>
    </submittedName>
</protein>
<name>A0A1W6ZY99_9HYPH</name>
<dbReference type="CDD" id="cd16277">
    <property type="entry name" value="metallo-hydrolase-like_MBL-fold"/>
    <property type="match status" value="1"/>
</dbReference>
<dbReference type="AlphaFoldDB" id="A0A1W6ZY99"/>
<evidence type="ECO:0000313" key="5">
    <source>
        <dbReference type="EMBL" id="ARQ02389.1"/>
    </source>
</evidence>
<dbReference type="SMART" id="SM00849">
    <property type="entry name" value="Lactamase_B"/>
    <property type="match status" value="1"/>
</dbReference>
<evidence type="ECO:0000256" key="1">
    <source>
        <dbReference type="ARBA" id="ARBA00007749"/>
    </source>
</evidence>
<sequence length="305" mass="33506">MQTAANVVTKLMDANRDRIDIGSAVIHRLADMEDVTWPAAAVFRDLPPSVLQRAAETYPTAIDAAANALKLTFNSYIIKTPDYLCLIDAGLGNNKERLDRPLWHRRNGDFLERLKALGYAPEQFDIVINTHLHADHVGWNTVMTDGAWVPTFRNARYIVPAIELANGEARYQTDSNALHGAFADSVQPIIAAGRYRAVDLPCEIAPGLWLEPAPGHTLGMATVRLRGESRDVLFLADAIHSPMQLATPDLTSNFCVDPAQSRATRHRLLDACAGTNTIVATYHFPPPVFGHIVRSGSGYSFEPIT</sequence>
<keyword evidence="4" id="KW-0862">Zinc</keyword>
<keyword evidence="6" id="KW-1185">Reference proteome</keyword>
<evidence type="ECO:0000256" key="4">
    <source>
        <dbReference type="ARBA" id="ARBA00022833"/>
    </source>
</evidence>
<dbReference type="KEGG" id="psin:CAK95_27235"/>
<dbReference type="InterPro" id="IPR001279">
    <property type="entry name" value="Metallo-B-lactamas"/>
</dbReference>
<comment type="similarity">
    <text evidence="1">Belongs to the metallo-beta-lactamase superfamily.</text>
</comment>
<dbReference type="GO" id="GO:0046872">
    <property type="term" value="F:metal ion binding"/>
    <property type="evidence" value="ECO:0007669"/>
    <property type="project" value="UniProtKB-KW"/>
</dbReference>
<dbReference type="GO" id="GO:0016787">
    <property type="term" value="F:hydrolase activity"/>
    <property type="evidence" value="ECO:0007669"/>
    <property type="project" value="UniProtKB-KW"/>
</dbReference>
<dbReference type="Proteomes" id="UP000194137">
    <property type="component" value="Chromosome"/>
</dbReference>
<evidence type="ECO:0000313" key="6">
    <source>
        <dbReference type="Proteomes" id="UP000194137"/>
    </source>
</evidence>
<dbReference type="PANTHER" id="PTHR42978">
    <property type="entry name" value="QUORUM-QUENCHING LACTONASE YTNP-RELATED-RELATED"/>
    <property type="match status" value="1"/>
</dbReference>
<evidence type="ECO:0000256" key="3">
    <source>
        <dbReference type="ARBA" id="ARBA00022801"/>
    </source>
</evidence>
<evidence type="ECO:0000256" key="2">
    <source>
        <dbReference type="ARBA" id="ARBA00022723"/>
    </source>
</evidence>
<keyword evidence="3" id="KW-0378">Hydrolase</keyword>